<dbReference type="NCBIfam" id="TIGR00555">
    <property type="entry name" value="panK_eukar"/>
    <property type="match status" value="1"/>
</dbReference>
<comment type="subcellular location">
    <subcellularLocation>
        <location evidence="2">Cytoplasm</location>
    </subcellularLocation>
</comment>
<name>D2VRE7_NAEGR</name>
<dbReference type="KEGG" id="ngr:NAEGRDRAFT_71559"/>
<evidence type="ECO:0000256" key="5">
    <source>
        <dbReference type="ARBA" id="ARBA00022490"/>
    </source>
</evidence>
<dbReference type="SUPFAM" id="SSF53067">
    <property type="entry name" value="Actin-like ATPase domain"/>
    <property type="match status" value="2"/>
</dbReference>
<comment type="pathway">
    <text evidence="3">Cofactor biosynthesis; coenzyme A biosynthesis; CoA from (R)-pantothenate: step 1/5.</text>
</comment>
<dbReference type="InParanoid" id="D2VRE7"/>
<dbReference type="FunFam" id="3.30.420.40:FF:000025">
    <property type="entry name" value="pantothenate kinase 2, mitochondrial"/>
    <property type="match status" value="1"/>
</dbReference>
<evidence type="ECO:0000256" key="8">
    <source>
        <dbReference type="ARBA" id="ARBA00022777"/>
    </source>
</evidence>
<dbReference type="AlphaFoldDB" id="D2VRE7"/>
<evidence type="ECO:0000256" key="3">
    <source>
        <dbReference type="ARBA" id="ARBA00005225"/>
    </source>
</evidence>
<keyword evidence="5" id="KW-0963">Cytoplasm</keyword>
<evidence type="ECO:0000256" key="12">
    <source>
        <dbReference type="SAM" id="MobiDB-lite"/>
    </source>
</evidence>
<dbReference type="EMBL" id="GG738891">
    <property type="protein sequence ID" value="EFC40595.1"/>
    <property type="molecule type" value="Genomic_DNA"/>
</dbReference>
<evidence type="ECO:0000256" key="7">
    <source>
        <dbReference type="ARBA" id="ARBA00022741"/>
    </source>
</evidence>
<keyword evidence="7" id="KW-0547">Nucleotide-binding</keyword>
<evidence type="ECO:0000256" key="2">
    <source>
        <dbReference type="ARBA" id="ARBA00004496"/>
    </source>
</evidence>
<evidence type="ECO:0000256" key="6">
    <source>
        <dbReference type="ARBA" id="ARBA00022679"/>
    </source>
</evidence>
<reference evidence="13 14" key="1">
    <citation type="journal article" date="2010" name="Cell">
        <title>The genome of Naegleria gruberi illuminates early eukaryotic versatility.</title>
        <authorList>
            <person name="Fritz-Laylin L.K."/>
            <person name="Prochnik S.E."/>
            <person name="Ginger M.L."/>
            <person name="Dacks J.B."/>
            <person name="Carpenter M.L."/>
            <person name="Field M.C."/>
            <person name="Kuo A."/>
            <person name="Paredez A."/>
            <person name="Chapman J."/>
            <person name="Pham J."/>
            <person name="Shu S."/>
            <person name="Neupane R."/>
            <person name="Cipriano M."/>
            <person name="Mancuso J."/>
            <person name="Tu H."/>
            <person name="Salamov A."/>
            <person name="Lindquist E."/>
            <person name="Shapiro H."/>
            <person name="Lucas S."/>
            <person name="Grigoriev I.V."/>
            <person name="Cande W.Z."/>
            <person name="Fulton C."/>
            <person name="Rokhsar D.S."/>
            <person name="Dawson S.C."/>
        </authorList>
    </citation>
    <scope>NUCLEOTIDE SEQUENCE [LARGE SCALE GENOMIC DNA]</scope>
    <source>
        <strain evidence="13 14">NEG-M</strain>
    </source>
</reference>
<dbReference type="GO" id="GO:0005634">
    <property type="term" value="C:nucleus"/>
    <property type="evidence" value="ECO:0007669"/>
    <property type="project" value="TreeGrafter"/>
</dbReference>
<dbReference type="VEuPathDB" id="AmoebaDB:NAEGRDRAFT_71559"/>
<dbReference type="eggNOG" id="KOG2201">
    <property type="taxonomic scope" value="Eukaryota"/>
</dbReference>
<dbReference type="Gene3D" id="3.30.420.40">
    <property type="match status" value="1"/>
</dbReference>
<dbReference type="GO" id="GO:0015937">
    <property type="term" value="P:coenzyme A biosynthetic process"/>
    <property type="evidence" value="ECO:0007669"/>
    <property type="project" value="UniProtKB-KW"/>
</dbReference>
<accession>D2VRE7</accession>
<dbReference type="GO" id="GO:0005829">
    <property type="term" value="C:cytosol"/>
    <property type="evidence" value="ECO:0007669"/>
    <property type="project" value="TreeGrafter"/>
</dbReference>
<comment type="catalytic activity">
    <reaction evidence="1">
        <text>(R)-pantothenate + ATP = (R)-4'-phosphopantothenate + ADP + H(+)</text>
        <dbReference type="Rhea" id="RHEA:16373"/>
        <dbReference type="ChEBI" id="CHEBI:10986"/>
        <dbReference type="ChEBI" id="CHEBI:15378"/>
        <dbReference type="ChEBI" id="CHEBI:29032"/>
        <dbReference type="ChEBI" id="CHEBI:30616"/>
        <dbReference type="ChEBI" id="CHEBI:456216"/>
        <dbReference type="EC" id="2.7.1.33"/>
    </reaction>
</comment>
<dbReference type="CDD" id="cd24123">
    <property type="entry name" value="ASKHA_NBD_PanK-II_Pank4"/>
    <property type="match status" value="1"/>
</dbReference>
<sequence length="566" mass="62380">MLSSSSGADNNNKSSNNNNNNRMDNSTNSNCSNNNNSSNSSNNVGLGGSGSALKGSEEKKKQQAPIKILKKNDFRQDNDEEFSMSPKLVTRGVLSVKIPPANVNSNNGSPLPSYKKSSASPSASSPPASELSKALVSSEDHDGQSPSPTTSSSYEEQGIAENHFIFLPNHNELFNHFALDIGGSLVKMVYMLPFSDNEFIYQTQDSESNELEAYYHQAVSSDDEEVDGQLSIKSLPPQSPLIISKDVDHFYESENGVKKRGSKLCFARFQTQDIEQCLSLIEKLLKLDESITGSSEAPCIKHINATGGGAFKFSALLKNRFGFEVNKLDEMESLIKGLNFLLLNIPNESFTFTKEKKREYLSFHDKLHTDIFPYLIVNIGSGVSIVRVDDVGKFERVSGSSIGGGTFWGLSKLLTGCNSFEELLKLTKTGDNKKVDMLVGDIYGRDYEKIGLNSDIIASSFGKMIQYKAGEGEEPKDADLAKSLLFMICNNIGQIAYLNALRFGLKRIFFAGYFIRNHDVTMHYISYAINFWSRGEISATFLRHEGYLGAIGSFLSSPQKDSENSE</sequence>
<dbReference type="EC" id="2.7.1.33" evidence="4"/>
<evidence type="ECO:0000313" key="14">
    <source>
        <dbReference type="Proteomes" id="UP000006671"/>
    </source>
</evidence>
<dbReference type="Gene3D" id="3.30.420.510">
    <property type="match status" value="1"/>
</dbReference>
<evidence type="ECO:0000256" key="11">
    <source>
        <dbReference type="ARBA" id="ARBA00060870"/>
    </source>
</evidence>
<organism evidence="14">
    <name type="scientific">Naegleria gruberi</name>
    <name type="common">Amoeba</name>
    <dbReference type="NCBI Taxonomy" id="5762"/>
    <lineage>
        <taxon>Eukaryota</taxon>
        <taxon>Discoba</taxon>
        <taxon>Heterolobosea</taxon>
        <taxon>Tetramitia</taxon>
        <taxon>Eutetramitia</taxon>
        <taxon>Vahlkampfiidae</taxon>
        <taxon>Naegleria</taxon>
    </lineage>
</organism>
<evidence type="ECO:0000256" key="9">
    <source>
        <dbReference type="ARBA" id="ARBA00022840"/>
    </source>
</evidence>
<evidence type="ECO:0000256" key="10">
    <source>
        <dbReference type="ARBA" id="ARBA00022993"/>
    </source>
</evidence>
<evidence type="ECO:0000256" key="1">
    <source>
        <dbReference type="ARBA" id="ARBA00001206"/>
    </source>
</evidence>
<dbReference type="GeneID" id="8854928"/>
<keyword evidence="8" id="KW-0418">Kinase</keyword>
<comment type="similarity">
    <text evidence="11">Belongs to the type II pantothenate kinase family.</text>
</comment>
<protein>
    <recommendedName>
        <fullName evidence="4">pantothenate kinase</fullName>
        <ecNumber evidence="4">2.7.1.33</ecNumber>
    </recommendedName>
</protein>
<dbReference type="GO" id="GO:0005524">
    <property type="term" value="F:ATP binding"/>
    <property type="evidence" value="ECO:0007669"/>
    <property type="project" value="UniProtKB-KW"/>
</dbReference>
<dbReference type="OrthoDB" id="498611at2759"/>
<proteinExistence type="inferred from homology"/>
<keyword evidence="10" id="KW-0173">Coenzyme A biosynthesis</keyword>
<feature type="region of interest" description="Disordered" evidence="12">
    <location>
        <begin position="98"/>
        <end position="155"/>
    </location>
</feature>
<dbReference type="RefSeq" id="XP_002673339.1">
    <property type="nucleotide sequence ID" value="XM_002673293.1"/>
</dbReference>
<evidence type="ECO:0000313" key="13">
    <source>
        <dbReference type="EMBL" id="EFC40595.1"/>
    </source>
</evidence>
<dbReference type="Proteomes" id="UP000006671">
    <property type="component" value="Unassembled WGS sequence"/>
</dbReference>
<feature type="region of interest" description="Disordered" evidence="12">
    <location>
        <begin position="1"/>
        <end position="72"/>
    </location>
</feature>
<keyword evidence="6" id="KW-0808">Transferase</keyword>
<feature type="compositionally biased region" description="Low complexity" evidence="12">
    <location>
        <begin position="109"/>
        <end position="135"/>
    </location>
</feature>
<feature type="compositionally biased region" description="Low complexity" evidence="12">
    <location>
        <begin position="1"/>
        <end position="44"/>
    </location>
</feature>
<keyword evidence="9" id="KW-0067">ATP-binding</keyword>
<dbReference type="PANTHER" id="PTHR12280:SF20">
    <property type="entry name" value="4'-PHOSPHOPANTETHEINE PHOSPHATASE"/>
    <property type="match status" value="1"/>
</dbReference>
<dbReference type="InterPro" id="IPR004567">
    <property type="entry name" value="Type_II_PanK"/>
</dbReference>
<dbReference type="Pfam" id="PF03630">
    <property type="entry name" value="Fumble"/>
    <property type="match status" value="1"/>
</dbReference>
<dbReference type="OMA" id="GGAHRFY"/>
<dbReference type="FunCoup" id="D2VRE7">
    <property type="interactions" value="435"/>
</dbReference>
<keyword evidence="14" id="KW-1185">Reference proteome</keyword>
<evidence type="ECO:0000256" key="4">
    <source>
        <dbReference type="ARBA" id="ARBA00012102"/>
    </source>
</evidence>
<dbReference type="PANTHER" id="PTHR12280">
    <property type="entry name" value="PANTOTHENATE KINASE"/>
    <property type="match status" value="1"/>
</dbReference>
<gene>
    <name evidence="13" type="ORF">NAEGRDRAFT_71559</name>
</gene>
<dbReference type="STRING" id="5762.D2VRE7"/>
<dbReference type="GO" id="GO:0004594">
    <property type="term" value="F:pantothenate kinase activity"/>
    <property type="evidence" value="ECO:0007669"/>
    <property type="project" value="UniProtKB-EC"/>
</dbReference>
<dbReference type="InterPro" id="IPR043129">
    <property type="entry name" value="ATPase_NBD"/>
</dbReference>